<sequence length="94" mass="11326">MLITYYTSFMIKMFKTCPKCQRTKLFSNFQEAIVKILKMRKRVSLAQLQTELIELLKNMFLPSKKLVKETIEWLIENKYMERDEANINTFVYST</sequence>
<evidence type="ECO:0000259" key="1">
    <source>
        <dbReference type="SMART" id="SM00884"/>
    </source>
</evidence>
<proteinExistence type="predicted"/>
<feature type="domain" description="Cullin neddylation" evidence="1">
    <location>
        <begin position="25"/>
        <end position="88"/>
    </location>
</feature>
<accession>A0A3M7S1V0</accession>
<dbReference type="InterPro" id="IPR036388">
    <property type="entry name" value="WH-like_DNA-bd_sf"/>
</dbReference>
<keyword evidence="3" id="KW-1185">Reference proteome</keyword>
<dbReference type="Gene3D" id="1.10.10.10">
    <property type="entry name" value="Winged helix-like DNA-binding domain superfamily/Winged helix DNA-binding domain"/>
    <property type="match status" value="1"/>
</dbReference>
<dbReference type="OrthoDB" id="27073at2759"/>
<dbReference type="EMBL" id="REGN01002164">
    <property type="protein sequence ID" value="RNA29793.1"/>
    <property type="molecule type" value="Genomic_DNA"/>
</dbReference>
<dbReference type="AlphaFoldDB" id="A0A3M7S1V0"/>
<dbReference type="STRING" id="10195.A0A3M7S1V0"/>
<organism evidence="2 3">
    <name type="scientific">Brachionus plicatilis</name>
    <name type="common">Marine rotifer</name>
    <name type="synonym">Brachionus muelleri</name>
    <dbReference type="NCBI Taxonomy" id="10195"/>
    <lineage>
        <taxon>Eukaryota</taxon>
        <taxon>Metazoa</taxon>
        <taxon>Spiralia</taxon>
        <taxon>Gnathifera</taxon>
        <taxon>Rotifera</taxon>
        <taxon>Eurotatoria</taxon>
        <taxon>Monogononta</taxon>
        <taxon>Pseudotrocha</taxon>
        <taxon>Ploima</taxon>
        <taxon>Brachionidae</taxon>
        <taxon>Brachionus</taxon>
    </lineage>
</organism>
<dbReference type="Pfam" id="PF10557">
    <property type="entry name" value="Cullin_Nedd8"/>
    <property type="match status" value="1"/>
</dbReference>
<dbReference type="SUPFAM" id="SSF46785">
    <property type="entry name" value="Winged helix' DNA-binding domain"/>
    <property type="match status" value="1"/>
</dbReference>
<dbReference type="Proteomes" id="UP000276133">
    <property type="component" value="Unassembled WGS sequence"/>
</dbReference>
<dbReference type="InterPro" id="IPR036390">
    <property type="entry name" value="WH_DNA-bd_sf"/>
</dbReference>
<comment type="caution">
    <text evidence="2">The sequence shown here is derived from an EMBL/GenBank/DDBJ whole genome shotgun (WGS) entry which is preliminary data.</text>
</comment>
<reference evidence="2 3" key="1">
    <citation type="journal article" date="2018" name="Sci. Rep.">
        <title>Genomic signatures of local adaptation to the degree of environmental predictability in rotifers.</title>
        <authorList>
            <person name="Franch-Gras L."/>
            <person name="Hahn C."/>
            <person name="Garcia-Roger E.M."/>
            <person name="Carmona M.J."/>
            <person name="Serra M."/>
            <person name="Gomez A."/>
        </authorList>
    </citation>
    <scope>NUCLEOTIDE SEQUENCE [LARGE SCALE GENOMIC DNA]</scope>
    <source>
        <strain evidence="2">HYR1</strain>
    </source>
</reference>
<dbReference type="PANTHER" id="PTHR11932">
    <property type="entry name" value="CULLIN"/>
    <property type="match status" value="1"/>
</dbReference>
<dbReference type="SMART" id="SM00884">
    <property type="entry name" value="Cullin_Nedd8"/>
    <property type="match status" value="1"/>
</dbReference>
<evidence type="ECO:0000313" key="2">
    <source>
        <dbReference type="EMBL" id="RNA29793.1"/>
    </source>
</evidence>
<gene>
    <name evidence="2" type="ORF">BpHYR1_034781</name>
</gene>
<dbReference type="InterPro" id="IPR019559">
    <property type="entry name" value="Cullin_neddylation_domain"/>
</dbReference>
<dbReference type="InterPro" id="IPR045093">
    <property type="entry name" value="Cullin"/>
</dbReference>
<name>A0A3M7S1V0_BRAPC</name>
<evidence type="ECO:0000313" key="3">
    <source>
        <dbReference type="Proteomes" id="UP000276133"/>
    </source>
</evidence>
<protein>
    <submittedName>
        <fullName evidence="2">Cullin</fullName>
    </submittedName>
</protein>